<accession>A0A166N3L8</accession>
<dbReference type="FunFam" id="3.30.200.20:FF:000076">
    <property type="entry name" value="CMGC/SRPK protein kinase"/>
    <property type="match status" value="1"/>
</dbReference>
<feature type="compositionally biased region" description="Low complexity" evidence="10">
    <location>
        <begin position="89"/>
        <end position="107"/>
    </location>
</feature>
<sequence>MTNSTSRPDLPRSTTTATTTTSTSTSTSTSISTASSSSSSRSPSSEPLTDRFTAADPTAPTGNGDSAETIPHITALNTSSITTITPGDSSLSLSLSSPSTSISSSSGLSYISATAGAGAGSAAAADLPDTFIRNACAQDTTPTFTTASTTTTTTTSAAAAAVAATSSASASMPTSSSSSSSKKPRIPVLDTENIENMTSQSPPRAPSASSSSSSSSSGEEPEMTADEEDSEDYCKGGYHPVHVGETYKEGRYVVLRKLGWGHFSTVWLSRDTFTGSHVALKVVRSAAHYTETAIDEIKLLNRINEAAPDHPGRKHVVSLLDSFEHKGPNGTHVCMVFEVLGENLLGLIKKWNHRGIPMPLVKQITKQVLLGLDYLHRHCGIIHTDLKPENVLIEIGDVEHIVRTYVKESQNPHPNALKEDNRNGRRRRRTLITGSQPLPSPLSTSFTSDPFKRHSHTTSHGSLGGGGGDAGLSALSKEKLPTTTEEEPGADKTTDPLENQVSGMTLNDGDKVTTTLTTPDSANNNNSTTTPATTSNTLNVPGQDPSTKNKDKEKDTHNNNSSSSTSTTHAQDTQNIPDVDIISVKIADLGNACWVGHHFTNDIQTRQYRSPEVILGAKWGASTDVWSMAAMVFELITGDYLFDPQSGSKYGKDDDHIAQIIELLGPFPRSMCFSGKWSAEIFNKKGELRNIHRLRHWSLPDVLHEKYHFSRRDSRVISDFLHPMLELSPEDRANAGGMSGHHWLDDTKGMDGIKLPIPVGSRGEGIEGWTCEVKKR</sequence>
<feature type="region of interest" description="Disordered" evidence="10">
    <location>
        <begin position="166"/>
        <end position="237"/>
    </location>
</feature>
<evidence type="ECO:0000256" key="5">
    <source>
        <dbReference type="ARBA" id="ARBA00022777"/>
    </source>
</evidence>
<dbReference type="GO" id="GO:0004674">
    <property type="term" value="F:protein serine/threonine kinase activity"/>
    <property type="evidence" value="ECO:0007669"/>
    <property type="project" value="UniProtKB-KW"/>
</dbReference>
<dbReference type="PROSITE" id="PS50011">
    <property type="entry name" value="PROTEIN_KINASE_DOM"/>
    <property type="match status" value="1"/>
</dbReference>
<feature type="compositionally biased region" description="Basic and acidic residues" evidence="10">
    <location>
        <begin position="547"/>
        <end position="557"/>
    </location>
</feature>
<dbReference type="InterPro" id="IPR017441">
    <property type="entry name" value="Protein_kinase_ATP_BS"/>
</dbReference>
<evidence type="ECO:0000256" key="3">
    <source>
        <dbReference type="ARBA" id="ARBA00022679"/>
    </source>
</evidence>
<dbReference type="GO" id="GO:0005524">
    <property type="term" value="F:ATP binding"/>
    <property type="evidence" value="ECO:0007669"/>
    <property type="project" value="UniProtKB-UniRule"/>
</dbReference>
<dbReference type="SUPFAM" id="SSF56112">
    <property type="entry name" value="Protein kinase-like (PK-like)"/>
    <property type="match status" value="1"/>
</dbReference>
<evidence type="ECO:0000256" key="7">
    <source>
        <dbReference type="ARBA" id="ARBA00047899"/>
    </source>
</evidence>
<evidence type="ECO:0000256" key="9">
    <source>
        <dbReference type="PROSITE-ProRule" id="PRU10141"/>
    </source>
</evidence>
<feature type="compositionally biased region" description="Low complexity" evidence="10">
    <location>
        <begin position="11"/>
        <end position="45"/>
    </location>
</feature>
<dbReference type="InterPro" id="IPR051334">
    <property type="entry name" value="SRPK"/>
</dbReference>
<feature type="region of interest" description="Disordered" evidence="10">
    <location>
        <begin position="87"/>
        <end position="107"/>
    </location>
</feature>
<dbReference type="GO" id="GO:0000245">
    <property type="term" value="P:spliceosomal complex assembly"/>
    <property type="evidence" value="ECO:0007669"/>
    <property type="project" value="TreeGrafter"/>
</dbReference>
<dbReference type="EMBL" id="AZGZ01000033">
    <property type="protein sequence ID" value="KZZ87510.1"/>
    <property type="molecule type" value="Genomic_DNA"/>
</dbReference>
<feature type="compositionally biased region" description="Low complexity" evidence="10">
    <location>
        <begin position="166"/>
        <end position="181"/>
    </location>
</feature>
<dbReference type="GO" id="GO:0005737">
    <property type="term" value="C:cytoplasm"/>
    <property type="evidence" value="ECO:0007669"/>
    <property type="project" value="TreeGrafter"/>
</dbReference>
<feature type="domain" description="Protein kinase" evidence="11">
    <location>
        <begin position="252"/>
        <end position="744"/>
    </location>
</feature>
<feature type="compositionally biased region" description="Low complexity" evidence="10">
    <location>
        <begin position="199"/>
        <end position="217"/>
    </location>
</feature>
<keyword evidence="2" id="KW-0723">Serine/threonine-protein kinase</keyword>
<dbReference type="Proteomes" id="UP000242877">
    <property type="component" value="Unassembled WGS sequence"/>
</dbReference>
<keyword evidence="5 12" id="KW-0418">Kinase</keyword>
<dbReference type="InterPro" id="IPR008271">
    <property type="entry name" value="Ser/Thr_kinase_AS"/>
</dbReference>
<dbReference type="CDD" id="cd14136">
    <property type="entry name" value="STKc_SRPK"/>
    <property type="match status" value="1"/>
</dbReference>
<feature type="compositionally biased region" description="Acidic residues" evidence="10">
    <location>
        <begin position="219"/>
        <end position="231"/>
    </location>
</feature>
<dbReference type="SMART" id="SM00220">
    <property type="entry name" value="S_TKc"/>
    <property type="match status" value="1"/>
</dbReference>
<keyword evidence="13" id="KW-1185">Reference proteome</keyword>
<evidence type="ECO:0000256" key="6">
    <source>
        <dbReference type="ARBA" id="ARBA00022840"/>
    </source>
</evidence>
<name>A0A166N3L8_9EURO</name>
<evidence type="ECO:0000256" key="1">
    <source>
        <dbReference type="ARBA" id="ARBA00012513"/>
    </source>
</evidence>
<dbReference type="EC" id="2.7.11.1" evidence="1"/>
<dbReference type="Gene3D" id="1.10.510.10">
    <property type="entry name" value="Transferase(Phosphotransferase) domain 1"/>
    <property type="match status" value="2"/>
</dbReference>
<proteinExistence type="predicted"/>
<comment type="catalytic activity">
    <reaction evidence="8">
        <text>L-seryl-[protein] + ATP = O-phospho-L-seryl-[protein] + ADP + H(+)</text>
        <dbReference type="Rhea" id="RHEA:17989"/>
        <dbReference type="Rhea" id="RHEA-COMP:9863"/>
        <dbReference type="Rhea" id="RHEA-COMP:11604"/>
        <dbReference type="ChEBI" id="CHEBI:15378"/>
        <dbReference type="ChEBI" id="CHEBI:29999"/>
        <dbReference type="ChEBI" id="CHEBI:30616"/>
        <dbReference type="ChEBI" id="CHEBI:83421"/>
        <dbReference type="ChEBI" id="CHEBI:456216"/>
        <dbReference type="EC" id="2.7.11.1"/>
    </reaction>
</comment>
<evidence type="ECO:0000313" key="13">
    <source>
        <dbReference type="Proteomes" id="UP000242877"/>
    </source>
</evidence>
<feature type="compositionally biased region" description="Polar residues" evidence="10">
    <location>
        <begin position="496"/>
        <end position="505"/>
    </location>
</feature>
<evidence type="ECO:0000256" key="10">
    <source>
        <dbReference type="SAM" id="MobiDB-lite"/>
    </source>
</evidence>
<gene>
    <name evidence="12" type="ORF">AAP_05593</name>
</gene>
<organism evidence="12 13">
    <name type="scientific">Ascosphaera apis ARSEF 7405</name>
    <dbReference type="NCBI Taxonomy" id="392613"/>
    <lineage>
        <taxon>Eukaryota</taxon>
        <taxon>Fungi</taxon>
        <taxon>Dikarya</taxon>
        <taxon>Ascomycota</taxon>
        <taxon>Pezizomycotina</taxon>
        <taxon>Eurotiomycetes</taxon>
        <taxon>Eurotiomycetidae</taxon>
        <taxon>Onygenales</taxon>
        <taxon>Ascosphaeraceae</taxon>
        <taxon>Ascosphaera</taxon>
    </lineage>
</organism>
<dbReference type="InterPro" id="IPR011009">
    <property type="entry name" value="Kinase-like_dom_sf"/>
</dbReference>
<evidence type="ECO:0000256" key="2">
    <source>
        <dbReference type="ARBA" id="ARBA00022527"/>
    </source>
</evidence>
<dbReference type="InterPro" id="IPR000719">
    <property type="entry name" value="Prot_kinase_dom"/>
</dbReference>
<evidence type="ECO:0000259" key="11">
    <source>
        <dbReference type="PROSITE" id="PS50011"/>
    </source>
</evidence>
<evidence type="ECO:0000313" key="12">
    <source>
        <dbReference type="EMBL" id="KZZ87510.1"/>
    </source>
</evidence>
<comment type="catalytic activity">
    <reaction evidence="7">
        <text>L-threonyl-[protein] + ATP = O-phospho-L-threonyl-[protein] + ADP + H(+)</text>
        <dbReference type="Rhea" id="RHEA:46608"/>
        <dbReference type="Rhea" id="RHEA-COMP:11060"/>
        <dbReference type="Rhea" id="RHEA-COMP:11605"/>
        <dbReference type="ChEBI" id="CHEBI:15378"/>
        <dbReference type="ChEBI" id="CHEBI:30013"/>
        <dbReference type="ChEBI" id="CHEBI:30616"/>
        <dbReference type="ChEBI" id="CHEBI:61977"/>
        <dbReference type="ChEBI" id="CHEBI:456216"/>
        <dbReference type="EC" id="2.7.11.1"/>
    </reaction>
</comment>
<dbReference type="OrthoDB" id="4205206at2759"/>
<feature type="region of interest" description="Disordered" evidence="10">
    <location>
        <begin position="431"/>
        <end position="572"/>
    </location>
</feature>
<keyword evidence="6 9" id="KW-0067">ATP-binding</keyword>
<dbReference type="VEuPathDB" id="FungiDB:AAP_05593"/>
<dbReference type="AlphaFoldDB" id="A0A166N3L8"/>
<dbReference type="Gene3D" id="3.30.200.20">
    <property type="entry name" value="Phosphorylase Kinase, domain 1"/>
    <property type="match status" value="1"/>
</dbReference>
<dbReference type="PROSITE" id="PS00107">
    <property type="entry name" value="PROTEIN_KINASE_ATP"/>
    <property type="match status" value="1"/>
</dbReference>
<dbReference type="PANTHER" id="PTHR47634">
    <property type="entry name" value="PROTEIN KINASE DOMAIN-CONTAINING PROTEIN-RELATED"/>
    <property type="match status" value="1"/>
</dbReference>
<evidence type="ECO:0000256" key="4">
    <source>
        <dbReference type="ARBA" id="ARBA00022741"/>
    </source>
</evidence>
<dbReference type="GO" id="GO:0050684">
    <property type="term" value="P:regulation of mRNA processing"/>
    <property type="evidence" value="ECO:0007669"/>
    <property type="project" value="TreeGrafter"/>
</dbReference>
<dbReference type="PANTHER" id="PTHR47634:SF9">
    <property type="entry name" value="PROTEIN KINASE DOMAIN-CONTAINING PROTEIN-RELATED"/>
    <property type="match status" value="1"/>
</dbReference>
<feature type="binding site" evidence="9">
    <location>
        <position position="281"/>
    </location>
    <ligand>
        <name>ATP</name>
        <dbReference type="ChEBI" id="CHEBI:30616"/>
    </ligand>
</feature>
<feature type="compositionally biased region" description="Low complexity" evidence="10">
    <location>
        <begin position="517"/>
        <end position="537"/>
    </location>
</feature>
<feature type="region of interest" description="Disordered" evidence="10">
    <location>
        <begin position="1"/>
        <end position="73"/>
    </location>
</feature>
<feature type="compositionally biased region" description="Low complexity" evidence="10">
    <location>
        <begin position="558"/>
        <end position="568"/>
    </location>
</feature>
<dbReference type="PROSITE" id="PS00108">
    <property type="entry name" value="PROTEIN_KINASE_ST"/>
    <property type="match status" value="1"/>
</dbReference>
<comment type="caution">
    <text evidence="12">The sequence shown here is derived from an EMBL/GenBank/DDBJ whole genome shotgun (WGS) entry which is preliminary data.</text>
</comment>
<dbReference type="FunFam" id="1.10.510.10:FF:000409">
    <property type="entry name" value="CMGC/SRPK protein kinase"/>
    <property type="match status" value="1"/>
</dbReference>
<reference evidence="12 13" key="1">
    <citation type="journal article" date="2016" name="Genome Biol. Evol.">
        <title>Divergent and convergent evolution of fungal pathogenicity.</title>
        <authorList>
            <person name="Shang Y."/>
            <person name="Xiao G."/>
            <person name="Zheng P."/>
            <person name="Cen K."/>
            <person name="Zhan S."/>
            <person name="Wang C."/>
        </authorList>
    </citation>
    <scope>NUCLEOTIDE SEQUENCE [LARGE SCALE GENOMIC DNA]</scope>
    <source>
        <strain evidence="12 13">ARSEF 7405</strain>
    </source>
</reference>
<evidence type="ECO:0000256" key="8">
    <source>
        <dbReference type="ARBA" id="ARBA00048679"/>
    </source>
</evidence>
<protein>
    <recommendedName>
        <fullName evidence="1">non-specific serine/threonine protein kinase</fullName>
        <ecNumber evidence="1">2.7.11.1</ecNumber>
    </recommendedName>
</protein>
<keyword evidence="4 9" id="KW-0547">Nucleotide-binding</keyword>
<dbReference type="GO" id="GO:0005634">
    <property type="term" value="C:nucleus"/>
    <property type="evidence" value="ECO:0007669"/>
    <property type="project" value="TreeGrafter"/>
</dbReference>
<dbReference type="Pfam" id="PF00069">
    <property type="entry name" value="Pkinase"/>
    <property type="match status" value="2"/>
</dbReference>
<keyword evidence="3" id="KW-0808">Transferase</keyword>